<name>S0F2M1_9GAMM</name>
<evidence type="ECO:0000313" key="1">
    <source>
        <dbReference type="EMBL" id="CDF66404.1"/>
    </source>
</evidence>
<protein>
    <submittedName>
        <fullName evidence="1">Uncharacterized protein</fullName>
    </submittedName>
</protein>
<reference evidence="1" key="2">
    <citation type="submission" date="2013-06" db="EMBL/GenBank/DDBJ databases">
        <authorList>
            <person name="Skurnik M."/>
        </authorList>
    </citation>
    <scope>NUCLEOTIDE SEQUENCE</scope>
    <source>
        <strain evidence="1">R708</strain>
    </source>
</reference>
<dbReference type="Gene3D" id="3.40.50.1110">
    <property type="entry name" value="SGNH hydrolase"/>
    <property type="match status" value="1"/>
</dbReference>
<accession>S0F2M1</accession>
<dbReference type="SUPFAM" id="SSF52266">
    <property type="entry name" value="SGNH hydrolase"/>
    <property type="match status" value="1"/>
</dbReference>
<dbReference type="InterPro" id="IPR036514">
    <property type="entry name" value="SGNH_hydro_sf"/>
</dbReference>
<proteinExistence type="predicted"/>
<organism evidence="1">
    <name type="scientific">Yersinia similis</name>
    <dbReference type="NCBI Taxonomy" id="367190"/>
    <lineage>
        <taxon>Bacteria</taxon>
        <taxon>Pseudomonadati</taxon>
        <taxon>Pseudomonadota</taxon>
        <taxon>Gammaproteobacteria</taxon>
        <taxon>Enterobacterales</taxon>
        <taxon>Yersiniaceae</taxon>
        <taxon>Yersinia</taxon>
    </lineage>
</organism>
<sequence>MQRMLGGSVLNCGISGTTISQNSGEFDYLSLHCLSKSINNGNWDEVKSACERLAAGELRQDYRSTADKLSLIDWNSVNYLILFYGTNDFSNNLPIGNENDFQIDTLVGAINYSIKKIHSKYPKIKIIFVSPIWRARFLDGDDKESDTNPNKKGIFLINYVDSIIKTSLSNKIPCIDMYRTSGINKYNYTSFLSDGIHPTEGGEERIADKIFTGIICSY</sequence>
<dbReference type="CDD" id="cd00229">
    <property type="entry name" value="SGNH_hydrolase"/>
    <property type="match status" value="1"/>
</dbReference>
<dbReference type="AlphaFoldDB" id="S0F2M1"/>
<dbReference type="GO" id="GO:0016788">
    <property type="term" value="F:hydrolase activity, acting on ester bonds"/>
    <property type="evidence" value="ECO:0007669"/>
    <property type="project" value="UniProtKB-ARBA"/>
</dbReference>
<gene>
    <name evidence="1" type="primary">orf17</name>
</gene>
<dbReference type="InterPro" id="IPR001087">
    <property type="entry name" value="GDSL"/>
</dbReference>
<dbReference type="EMBL" id="AJ539157">
    <property type="protein sequence ID" value="CDF66404.1"/>
    <property type="molecule type" value="Genomic_DNA"/>
</dbReference>
<dbReference type="Pfam" id="PF00657">
    <property type="entry name" value="Lipase_GDSL"/>
    <property type="match status" value="1"/>
</dbReference>
<reference evidence="1" key="1">
    <citation type="journal article" date="2003" name="J. Clin. Microbiol.">
        <title>Use of O-antigen gene cluster-specific PCRs for the identification and O-genotyping of Yersinia pseudotuberculosis and Yersinia pestis.</title>
        <authorList>
            <person name="Bogdanovich T."/>
            <person name="Carniel E."/>
            <person name="Fukushima H."/>
            <person name="Skurnik M."/>
        </authorList>
    </citation>
    <scope>NUCLEOTIDE SEQUENCE</scope>
    <source>
        <strain evidence="1">R708</strain>
    </source>
</reference>